<evidence type="ECO:0000256" key="2">
    <source>
        <dbReference type="ARBA" id="ARBA00007379"/>
    </source>
</evidence>
<evidence type="ECO:0000256" key="8">
    <source>
        <dbReference type="ARBA" id="ARBA00023136"/>
    </source>
</evidence>
<evidence type="ECO:0000256" key="3">
    <source>
        <dbReference type="ARBA" id="ARBA00021907"/>
    </source>
</evidence>
<dbReference type="PANTHER" id="PTHR47755:SF1">
    <property type="entry name" value="CELL DIVISION PROTEIN FTSX"/>
    <property type="match status" value="1"/>
</dbReference>
<evidence type="ECO:0000313" key="15">
    <source>
        <dbReference type="Proteomes" id="UP000824139"/>
    </source>
</evidence>
<evidence type="ECO:0000256" key="11">
    <source>
        <dbReference type="SAM" id="Phobius"/>
    </source>
</evidence>
<feature type="domain" description="ABC3 transporter permease C-terminal" evidence="12">
    <location>
        <begin position="186"/>
        <end position="298"/>
    </location>
</feature>
<evidence type="ECO:0000259" key="12">
    <source>
        <dbReference type="Pfam" id="PF02687"/>
    </source>
</evidence>
<keyword evidence="5 10" id="KW-0132">Cell division</keyword>
<feature type="transmembrane region" description="Helical" evidence="11">
    <location>
        <begin position="270"/>
        <end position="296"/>
    </location>
</feature>
<feature type="transmembrane region" description="Helical" evidence="11">
    <location>
        <begin position="183"/>
        <end position="207"/>
    </location>
</feature>
<dbReference type="Proteomes" id="UP000824139">
    <property type="component" value="Unassembled WGS sequence"/>
</dbReference>
<dbReference type="PANTHER" id="PTHR47755">
    <property type="entry name" value="CELL DIVISION PROTEIN FTSX"/>
    <property type="match status" value="1"/>
</dbReference>
<dbReference type="InterPro" id="IPR003838">
    <property type="entry name" value="ABC3_permease_C"/>
</dbReference>
<organism evidence="14 15">
    <name type="scientific">Candidatus Scatenecus faecavium</name>
    <dbReference type="NCBI Taxonomy" id="2840915"/>
    <lineage>
        <taxon>Bacteria</taxon>
        <taxon>Candidatus Scatenecus</taxon>
    </lineage>
</organism>
<evidence type="ECO:0000256" key="10">
    <source>
        <dbReference type="PIRNR" id="PIRNR003097"/>
    </source>
</evidence>
<evidence type="ECO:0000256" key="6">
    <source>
        <dbReference type="ARBA" id="ARBA00022692"/>
    </source>
</evidence>
<evidence type="ECO:0000256" key="9">
    <source>
        <dbReference type="ARBA" id="ARBA00023306"/>
    </source>
</evidence>
<keyword evidence="4 10" id="KW-1003">Cell membrane</keyword>
<keyword evidence="9 10" id="KW-0131">Cell cycle</keyword>
<comment type="similarity">
    <text evidence="2 10">Belongs to the ABC-4 integral membrane protein family. FtsX subfamily.</text>
</comment>
<accession>A0A9D1FXQ7</accession>
<feature type="transmembrane region" description="Helical" evidence="11">
    <location>
        <begin position="42"/>
        <end position="63"/>
    </location>
</feature>
<protein>
    <recommendedName>
        <fullName evidence="3 10">Cell division protein FtsX</fullName>
    </recommendedName>
</protein>
<gene>
    <name evidence="14" type="ORF">IAD41_09725</name>
</gene>
<dbReference type="EMBL" id="DVJO01000214">
    <property type="protein sequence ID" value="HIS83868.1"/>
    <property type="molecule type" value="Genomic_DNA"/>
</dbReference>
<evidence type="ECO:0000256" key="4">
    <source>
        <dbReference type="ARBA" id="ARBA00022475"/>
    </source>
</evidence>
<dbReference type="AlphaFoldDB" id="A0A9D1FXQ7"/>
<keyword evidence="8 10" id="KW-0472">Membrane</keyword>
<dbReference type="InterPro" id="IPR004513">
    <property type="entry name" value="FtsX"/>
</dbReference>
<dbReference type="Gene3D" id="3.30.70.3040">
    <property type="match status" value="1"/>
</dbReference>
<evidence type="ECO:0000256" key="7">
    <source>
        <dbReference type="ARBA" id="ARBA00022989"/>
    </source>
</evidence>
<reference evidence="14" key="1">
    <citation type="submission" date="2020-10" db="EMBL/GenBank/DDBJ databases">
        <authorList>
            <person name="Gilroy R."/>
        </authorList>
    </citation>
    <scope>NUCLEOTIDE SEQUENCE</scope>
    <source>
        <strain evidence="14">CHK152-2994</strain>
    </source>
</reference>
<dbReference type="GO" id="GO:0051301">
    <property type="term" value="P:cell division"/>
    <property type="evidence" value="ECO:0007669"/>
    <property type="project" value="UniProtKB-KW"/>
</dbReference>
<feature type="transmembrane region" description="Helical" evidence="11">
    <location>
        <begin position="227"/>
        <end position="250"/>
    </location>
</feature>
<evidence type="ECO:0000256" key="5">
    <source>
        <dbReference type="ARBA" id="ARBA00022618"/>
    </source>
</evidence>
<dbReference type="PIRSF" id="PIRSF003097">
    <property type="entry name" value="FtsX"/>
    <property type="match status" value="1"/>
</dbReference>
<sequence>MNDQKLKIKKKVKKHIPKDWLCELRILYRLSMETFNDIRRTGIVNIVIITTMAAILTIFGTFFRTAMSISSFAHELGNVLEISVYLKSGADTNTVKNRIKEFEYVEGVKIIPKDVSWSNLKREMNLPDISNPLPDTLHVKVDKPENIDVVFNNIKGLTSVEDMSYAQDLAKRIQTLNHVVNTITVFVVIIMALLTITIINNTIQLVIQSRKDEIEIMRLMGVSNWYIRFPLIMQGAVYGFTGSLLALIPLNFVQNGLINVHQFFMVPSPVYAQNLVIIIMFAMGTLFGAGGSFLCIKKHLQV</sequence>
<keyword evidence="7 11" id="KW-1133">Transmembrane helix</keyword>
<dbReference type="Pfam" id="PF02687">
    <property type="entry name" value="FtsX"/>
    <property type="match status" value="1"/>
</dbReference>
<evidence type="ECO:0000256" key="1">
    <source>
        <dbReference type="ARBA" id="ARBA00004651"/>
    </source>
</evidence>
<feature type="domain" description="FtsX extracellular" evidence="13">
    <location>
        <begin position="80"/>
        <end position="162"/>
    </location>
</feature>
<evidence type="ECO:0000313" key="14">
    <source>
        <dbReference type="EMBL" id="HIS83868.1"/>
    </source>
</evidence>
<dbReference type="Pfam" id="PF18075">
    <property type="entry name" value="FtsX_ECD"/>
    <property type="match status" value="1"/>
</dbReference>
<evidence type="ECO:0000259" key="13">
    <source>
        <dbReference type="Pfam" id="PF18075"/>
    </source>
</evidence>
<reference evidence="14" key="2">
    <citation type="journal article" date="2021" name="PeerJ">
        <title>Extensive microbial diversity within the chicken gut microbiome revealed by metagenomics and culture.</title>
        <authorList>
            <person name="Gilroy R."/>
            <person name="Ravi A."/>
            <person name="Getino M."/>
            <person name="Pursley I."/>
            <person name="Horton D.L."/>
            <person name="Alikhan N.F."/>
            <person name="Baker D."/>
            <person name="Gharbi K."/>
            <person name="Hall N."/>
            <person name="Watson M."/>
            <person name="Adriaenssens E.M."/>
            <person name="Foster-Nyarko E."/>
            <person name="Jarju S."/>
            <person name="Secka A."/>
            <person name="Antonio M."/>
            <person name="Oren A."/>
            <person name="Chaudhuri R.R."/>
            <person name="La Ragione R."/>
            <person name="Hildebrand F."/>
            <person name="Pallen M.J."/>
        </authorList>
    </citation>
    <scope>NUCLEOTIDE SEQUENCE</scope>
    <source>
        <strain evidence="14">CHK152-2994</strain>
    </source>
</reference>
<dbReference type="GO" id="GO:0005886">
    <property type="term" value="C:plasma membrane"/>
    <property type="evidence" value="ECO:0007669"/>
    <property type="project" value="UniProtKB-SubCell"/>
</dbReference>
<name>A0A9D1FXQ7_9BACT</name>
<comment type="caution">
    <text evidence="14">The sequence shown here is derived from an EMBL/GenBank/DDBJ whole genome shotgun (WGS) entry which is preliminary data.</text>
</comment>
<dbReference type="InterPro" id="IPR040690">
    <property type="entry name" value="FtsX_ECD"/>
</dbReference>
<keyword evidence="6 11" id="KW-0812">Transmembrane</keyword>
<comment type="subcellular location">
    <subcellularLocation>
        <location evidence="1">Cell membrane</location>
        <topology evidence="1">Multi-pass membrane protein</topology>
    </subcellularLocation>
</comment>
<proteinExistence type="inferred from homology"/>